<dbReference type="Proteomes" id="UP000752013">
    <property type="component" value="Unassembled WGS sequence"/>
</dbReference>
<protein>
    <submittedName>
        <fullName evidence="2">Uncharacterized protein</fullName>
    </submittedName>
</protein>
<proteinExistence type="predicted"/>
<name>A0A968GCQ5_9SPIO</name>
<keyword evidence="1" id="KW-0472">Membrane</keyword>
<accession>A0A968GCQ5</accession>
<feature type="transmembrane region" description="Helical" evidence="1">
    <location>
        <begin position="101"/>
        <end position="119"/>
    </location>
</feature>
<organism evidence="2 3">
    <name type="scientific">Entomospira nematocerorum</name>
    <dbReference type="NCBI Taxonomy" id="2719987"/>
    <lineage>
        <taxon>Bacteria</taxon>
        <taxon>Pseudomonadati</taxon>
        <taxon>Spirochaetota</taxon>
        <taxon>Spirochaetia</taxon>
        <taxon>Spirochaetales</taxon>
        <taxon>Spirochaetaceae</taxon>
        <taxon>Entomospira</taxon>
    </lineage>
</organism>
<evidence type="ECO:0000313" key="2">
    <source>
        <dbReference type="EMBL" id="NIZ47384.1"/>
    </source>
</evidence>
<dbReference type="AlphaFoldDB" id="A0A968GCQ5"/>
<gene>
    <name evidence="2" type="ORF">HCT46_05600</name>
</gene>
<feature type="transmembrane region" description="Helical" evidence="1">
    <location>
        <begin position="241"/>
        <end position="262"/>
    </location>
</feature>
<evidence type="ECO:0000256" key="1">
    <source>
        <dbReference type="SAM" id="Phobius"/>
    </source>
</evidence>
<feature type="transmembrane region" description="Helical" evidence="1">
    <location>
        <begin position="162"/>
        <end position="184"/>
    </location>
</feature>
<dbReference type="EMBL" id="JAATLK010000001">
    <property type="protein sequence ID" value="NIZ47384.1"/>
    <property type="molecule type" value="Genomic_DNA"/>
</dbReference>
<comment type="caution">
    <text evidence="2">The sequence shown here is derived from an EMBL/GenBank/DDBJ whole genome shotgun (WGS) entry which is preliminary data.</text>
</comment>
<dbReference type="RefSeq" id="WP_167703800.1">
    <property type="nucleotide sequence ID" value="NZ_CP118168.1"/>
</dbReference>
<feature type="transmembrane region" description="Helical" evidence="1">
    <location>
        <begin position="32"/>
        <end position="51"/>
    </location>
</feature>
<sequence length="268" mass="30742">MTTPDQQEMTSEFSVFHYYFKLRFFLFLREEIHFILILLVISQLSYAVNILSQMTNGATAIITDASVGFLPLVWILITSNIFAKERKPSRNLLTLTTPINAYHRFSIAIFITLIIVPLATFFMTRLLYLANIGLASILVPLNESTASNAYTALTSRNLILAMFPFPITALSNLWFLPITFFFMAATFLKKHVFLKVVLLTYLTAMILFLTVGIIAVTQFEWDPTKFMAIFDFSIHLLRNPILYELAAFIIGTLFLTISYLRIRKFTII</sequence>
<evidence type="ECO:0000313" key="3">
    <source>
        <dbReference type="Proteomes" id="UP000752013"/>
    </source>
</evidence>
<feature type="transmembrane region" description="Helical" evidence="1">
    <location>
        <begin position="196"/>
        <end position="221"/>
    </location>
</feature>
<keyword evidence="1" id="KW-1133">Transmembrane helix</keyword>
<keyword evidence="3" id="KW-1185">Reference proteome</keyword>
<feature type="transmembrane region" description="Helical" evidence="1">
    <location>
        <begin position="58"/>
        <end position="81"/>
    </location>
</feature>
<keyword evidence="1" id="KW-0812">Transmembrane</keyword>
<reference evidence="2" key="1">
    <citation type="submission" date="2020-03" db="EMBL/GenBank/DDBJ databases">
        <title>Spirochaetal bacteria isolated from arthropods constitute a novel genus Entomospira genus novum within the order Spirochaetales.</title>
        <authorList>
            <person name="Grana-Miraglia L."/>
            <person name="Sikutova S."/>
            <person name="Fingerle V."/>
            <person name="Sing A."/>
            <person name="Castillo-Ramirez S."/>
            <person name="Margos G."/>
            <person name="Rudolf I."/>
        </authorList>
    </citation>
    <scope>NUCLEOTIDE SEQUENCE</scope>
    <source>
        <strain evidence="2">BR208</strain>
    </source>
</reference>